<feature type="domain" description="Flagellar basal-body/hook protein C-terminal" evidence="6">
    <location>
        <begin position="197"/>
        <end position="240"/>
    </location>
</feature>
<evidence type="ECO:0000256" key="2">
    <source>
        <dbReference type="ARBA" id="ARBA00009677"/>
    </source>
</evidence>
<dbReference type="GO" id="GO:0071978">
    <property type="term" value="P:bacterial-type flagellum-dependent swarming motility"/>
    <property type="evidence" value="ECO:0007669"/>
    <property type="project" value="TreeGrafter"/>
</dbReference>
<dbReference type="AlphaFoldDB" id="A0A160PJL7"/>
<keyword evidence="8" id="KW-0966">Cell projection</keyword>
<dbReference type="InterPro" id="IPR010930">
    <property type="entry name" value="Flg_bb/hook_C_dom"/>
</dbReference>
<dbReference type="SUPFAM" id="SSF117143">
    <property type="entry name" value="Flagellar hook protein flgE"/>
    <property type="match status" value="1"/>
</dbReference>
<comment type="similarity">
    <text evidence="2 4">Belongs to the flagella basal body rod proteins family.</text>
</comment>
<dbReference type="PROSITE" id="PS00588">
    <property type="entry name" value="FLAGELLA_BB_ROD"/>
    <property type="match status" value="1"/>
</dbReference>
<evidence type="ECO:0000313" key="8">
    <source>
        <dbReference type="EMBL" id="BAU91960.1"/>
    </source>
</evidence>
<evidence type="ECO:0000259" key="6">
    <source>
        <dbReference type="Pfam" id="PF06429"/>
    </source>
</evidence>
<reference evidence="8 9" key="1">
    <citation type="journal article" date="2016" name="Genome Announc.">
        <title>Complete Genome Sequence of Methylobacterium populi P-1M, Isolated from Pink-Pigmented Household Biofilm.</title>
        <authorList>
            <person name="Morohoshi T."/>
            <person name="Ikeda T."/>
        </authorList>
    </citation>
    <scope>NUCLEOTIDE SEQUENCE [LARGE SCALE GENOMIC DNA]</scope>
    <source>
        <strain evidence="8 9">P-1M</strain>
    </source>
</reference>
<keyword evidence="8" id="KW-0282">Flagellum</keyword>
<dbReference type="Pfam" id="PF06429">
    <property type="entry name" value="Flg_bbr_C"/>
    <property type="match status" value="1"/>
</dbReference>
<evidence type="ECO:0000256" key="3">
    <source>
        <dbReference type="ARBA" id="ARBA00023143"/>
    </source>
</evidence>
<evidence type="ECO:0000259" key="7">
    <source>
        <dbReference type="Pfam" id="PF22692"/>
    </source>
</evidence>
<evidence type="ECO:0000256" key="1">
    <source>
        <dbReference type="ARBA" id="ARBA00004117"/>
    </source>
</evidence>
<feature type="domain" description="Flagellar basal body rod protein N-terminal" evidence="5">
    <location>
        <begin position="7"/>
        <end position="35"/>
    </location>
</feature>
<dbReference type="InterPro" id="IPR019776">
    <property type="entry name" value="Flagellar_basal_body_rod_CS"/>
</dbReference>
<dbReference type="NCBIfam" id="TIGR02490">
    <property type="entry name" value="flgF"/>
    <property type="match status" value="1"/>
</dbReference>
<dbReference type="NCBIfam" id="TIGR03506">
    <property type="entry name" value="FlgEFG_subfam"/>
    <property type="match status" value="1"/>
</dbReference>
<dbReference type="PANTHER" id="PTHR30435">
    <property type="entry name" value="FLAGELLAR PROTEIN"/>
    <property type="match status" value="1"/>
</dbReference>
<accession>A0A160PJL7</accession>
<dbReference type="GO" id="GO:0030694">
    <property type="term" value="C:bacterial-type flagellum basal body, rod"/>
    <property type="evidence" value="ECO:0007669"/>
    <property type="project" value="UniProtKB-UniRule"/>
</dbReference>
<evidence type="ECO:0000259" key="5">
    <source>
        <dbReference type="Pfam" id="PF00460"/>
    </source>
</evidence>
<dbReference type="Pfam" id="PF22692">
    <property type="entry name" value="LlgE_F_G_D1"/>
    <property type="match status" value="1"/>
</dbReference>
<keyword evidence="3 4" id="KW-0975">Bacterial flagellum</keyword>
<evidence type="ECO:0000313" key="9">
    <source>
        <dbReference type="Proteomes" id="UP000218288"/>
    </source>
</evidence>
<dbReference type="RefSeq" id="WP_096485997.1">
    <property type="nucleotide sequence ID" value="NZ_AP014809.1"/>
</dbReference>
<keyword evidence="8" id="KW-0969">Cilium</keyword>
<sequence>MQNALFVGVSAQAALARELDVIANNMANVSTTGFKARSARFQEYLMPVASADSFQRSDRRLSYVIDQGTPLDLSQGPVEPDGNPMHVALRGDAFLAVQTPQGVRYTRNGAFELDAGGNLVTSDGYAVQGDGGPITIGQQETGLAIAPDGTVSTNLGIRGRLRLVTFANAQALKSEGANLFSSEAPARPAGPGAHLEPGALERSNVKPVVEMTRLMDVNRTYTMVSSVISRLDDLRGTAIRRLADVA</sequence>
<protein>
    <recommendedName>
        <fullName evidence="4">Flagellar basal-body rod protein FlgF</fullName>
    </recommendedName>
</protein>
<feature type="domain" description="Flagellar hook protein FlgE/F/G-like D1" evidence="7">
    <location>
        <begin position="88"/>
        <end position="152"/>
    </location>
</feature>
<evidence type="ECO:0000256" key="4">
    <source>
        <dbReference type="RuleBase" id="RU362116"/>
    </source>
</evidence>
<dbReference type="InterPro" id="IPR020013">
    <property type="entry name" value="Flagellar_FlgE/F/G"/>
</dbReference>
<organism evidence="8 9">
    <name type="scientific">Methylorubrum populi</name>
    <dbReference type="NCBI Taxonomy" id="223967"/>
    <lineage>
        <taxon>Bacteria</taxon>
        <taxon>Pseudomonadati</taxon>
        <taxon>Pseudomonadota</taxon>
        <taxon>Alphaproteobacteria</taxon>
        <taxon>Hyphomicrobiales</taxon>
        <taxon>Methylobacteriaceae</taxon>
        <taxon>Methylorubrum</taxon>
    </lineage>
</organism>
<comment type="subcellular location">
    <subcellularLocation>
        <location evidence="1 4">Bacterial flagellum basal body</location>
    </subcellularLocation>
</comment>
<dbReference type="OrthoDB" id="9804559at2"/>
<dbReference type="PANTHER" id="PTHR30435:SF19">
    <property type="entry name" value="FLAGELLAR BASAL-BODY ROD PROTEIN FLGG"/>
    <property type="match status" value="1"/>
</dbReference>
<dbReference type="InterPro" id="IPR037925">
    <property type="entry name" value="FlgE/F/G-like"/>
</dbReference>
<dbReference type="InterPro" id="IPR053967">
    <property type="entry name" value="LlgE_F_G-like_D1"/>
</dbReference>
<proteinExistence type="inferred from homology"/>
<gene>
    <name evidence="8" type="primary">flgF</name>
    <name evidence="8" type="ORF">MPPM_3355</name>
</gene>
<dbReference type="InterPro" id="IPR001444">
    <property type="entry name" value="Flag_bb_rod_N"/>
</dbReference>
<name>A0A160PJL7_9HYPH</name>
<dbReference type="Proteomes" id="UP000218288">
    <property type="component" value="Chromosome"/>
</dbReference>
<comment type="subunit">
    <text evidence="4">The basal body constitutes a major portion of the flagellar organelle and consists of five rings (E,L,P,S, and M) mounted on a central rod. The rod consists of about 26 subunits of FlgG in the distal portion, and FlgB, FlgC and FlgF are thought to build up the proximal portion of the rod with about 6 subunits each.</text>
</comment>
<dbReference type="EMBL" id="AP014809">
    <property type="protein sequence ID" value="BAU91960.1"/>
    <property type="molecule type" value="Genomic_DNA"/>
</dbReference>
<dbReference type="Pfam" id="PF00460">
    <property type="entry name" value="Flg_bb_rod"/>
    <property type="match status" value="1"/>
</dbReference>
<dbReference type="NCBIfam" id="NF009331">
    <property type="entry name" value="PRK12689.1"/>
    <property type="match status" value="1"/>
</dbReference>
<dbReference type="InterPro" id="IPR012836">
    <property type="entry name" value="FlgF"/>
</dbReference>